<dbReference type="EMBL" id="CP051677">
    <property type="protein sequence ID" value="QJD78370.1"/>
    <property type="molecule type" value="Genomic_DNA"/>
</dbReference>
<gene>
    <name evidence="1" type="ORF">HH216_07980</name>
</gene>
<dbReference type="KEGG" id="srho:HH216_07980"/>
<keyword evidence="1" id="KW-0808">Transferase</keyword>
<evidence type="ECO:0000313" key="2">
    <source>
        <dbReference type="Proteomes" id="UP000501128"/>
    </source>
</evidence>
<dbReference type="InterPro" id="IPR029044">
    <property type="entry name" value="Nucleotide-diphossugar_trans"/>
</dbReference>
<protein>
    <submittedName>
        <fullName evidence="1">Glycosyltransferase</fullName>
    </submittedName>
</protein>
<dbReference type="AlphaFoldDB" id="A0A7L5DRU8"/>
<keyword evidence="2" id="KW-1185">Reference proteome</keyword>
<dbReference type="Proteomes" id="UP000501128">
    <property type="component" value="Chromosome"/>
</dbReference>
<organism evidence="1 2">
    <name type="scientific">Spirosoma rhododendri</name>
    <dbReference type="NCBI Taxonomy" id="2728024"/>
    <lineage>
        <taxon>Bacteria</taxon>
        <taxon>Pseudomonadati</taxon>
        <taxon>Bacteroidota</taxon>
        <taxon>Cytophagia</taxon>
        <taxon>Cytophagales</taxon>
        <taxon>Cytophagaceae</taxon>
        <taxon>Spirosoma</taxon>
    </lineage>
</organism>
<dbReference type="GO" id="GO:0016740">
    <property type="term" value="F:transferase activity"/>
    <property type="evidence" value="ECO:0007669"/>
    <property type="project" value="UniProtKB-KW"/>
</dbReference>
<dbReference type="RefSeq" id="WP_169550344.1">
    <property type="nucleotide sequence ID" value="NZ_CP051677.1"/>
</dbReference>
<accession>A0A7L5DRU8</accession>
<evidence type="ECO:0000313" key="1">
    <source>
        <dbReference type="EMBL" id="QJD78370.1"/>
    </source>
</evidence>
<name>A0A7L5DRU8_9BACT</name>
<reference evidence="1 2" key="1">
    <citation type="submission" date="2020-04" db="EMBL/GenBank/DDBJ databases">
        <title>Genome sequencing of novel species.</title>
        <authorList>
            <person name="Heo J."/>
            <person name="Kim S.-J."/>
            <person name="Kim J.-S."/>
            <person name="Hong S.-B."/>
            <person name="Kwon S.-W."/>
        </authorList>
    </citation>
    <scope>NUCLEOTIDE SEQUENCE [LARGE SCALE GENOMIC DNA]</scope>
    <source>
        <strain evidence="1 2">CJU-R4</strain>
    </source>
</reference>
<sequence>MIKTAEVATCVVVYNSPLSRLAAIETYRMQVDKFYIIDNSEGARTGLANHLMGLPDVVYLTNGKNEGIASALNWAASEAVAAAHSIEKGKVPREGSYRKVLFMMTSGNLLSLAVYRQAGPFRADSFTNHVDHDYGLRINQAQFEVLELPYLELIRQSGKRRKLAG</sequence>
<proteinExistence type="predicted"/>
<dbReference type="SUPFAM" id="SSF53448">
    <property type="entry name" value="Nucleotide-diphospho-sugar transferases"/>
    <property type="match status" value="1"/>
</dbReference>